<name>X1GK99_9ZZZZ</name>
<keyword evidence="2" id="KW-0547">Nucleotide-binding</keyword>
<evidence type="ECO:0000256" key="1">
    <source>
        <dbReference type="ARBA" id="ARBA00005290"/>
    </source>
</evidence>
<evidence type="ECO:0000256" key="3">
    <source>
        <dbReference type="ARBA" id="ARBA00022801"/>
    </source>
</evidence>
<dbReference type="InterPro" id="IPR027417">
    <property type="entry name" value="P-loop_NTPase"/>
</dbReference>
<comment type="caution">
    <text evidence="5">The sequence shown here is derived from an EMBL/GenBank/DDBJ whole genome shotgun (WGS) entry which is preliminary data.</text>
</comment>
<accession>X1GK99</accession>
<evidence type="ECO:0000313" key="5">
    <source>
        <dbReference type="EMBL" id="GAH42019.1"/>
    </source>
</evidence>
<evidence type="ECO:0000256" key="4">
    <source>
        <dbReference type="ARBA" id="ARBA00023134"/>
    </source>
</evidence>
<organism evidence="5">
    <name type="scientific">marine sediment metagenome</name>
    <dbReference type="NCBI Taxonomy" id="412755"/>
    <lineage>
        <taxon>unclassified sequences</taxon>
        <taxon>metagenomes</taxon>
        <taxon>ecological metagenomes</taxon>
    </lineage>
</organism>
<reference evidence="5" key="1">
    <citation type="journal article" date="2014" name="Front. Microbiol.">
        <title>High frequency of phylogenetically diverse reductive dehalogenase-homologous genes in deep subseafloor sedimentary metagenomes.</title>
        <authorList>
            <person name="Kawai M."/>
            <person name="Futagami T."/>
            <person name="Toyoda A."/>
            <person name="Takaki Y."/>
            <person name="Nishi S."/>
            <person name="Hori S."/>
            <person name="Arai W."/>
            <person name="Tsubouchi T."/>
            <person name="Morono Y."/>
            <person name="Uchiyama I."/>
            <person name="Ito T."/>
            <person name="Fujiyama A."/>
            <person name="Inagaki F."/>
            <person name="Takami H."/>
        </authorList>
    </citation>
    <scope>NUCLEOTIDE SEQUENCE</scope>
    <source>
        <strain evidence="5">Expedition CK06-06</strain>
    </source>
</reference>
<keyword evidence="4" id="KW-0342">GTP-binding</keyword>
<dbReference type="Pfam" id="PF03029">
    <property type="entry name" value="ATP_bind_1"/>
    <property type="match status" value="1"/>
</dbReference>
<dbReference type="PANTHER" id="PTHR21231">
    <property type="entry name" value="XPA-BINDING PROTEIN 1-RELATED"/>
    <property type="match status" value="1"/>
</dbReference>
<evidence type="ECO:0000256" key="2">
    <source>
        <dbReference type="ARBA" id="ARBA00022741"/>
    </source>
</evidence>
<dbReference type="GO" id="GO:0005525">
    <property type="term" value="F:GTP binding"/>
    <property type="evidence" value="ECO:0007669"/>
    <property type="project" value="UniProtKB-KW"/>
</dbReference>
<dbReference type="GO" id="GO:0003924">
    <property type="term" value="F:GTPase activity"/>
    <property type="evidence" value="ECO:0007669"/>
    <property type="project" value="TreeGrafter"/>
</dbReference>
<dbReference type="PANTHER" id="PTHR21231:SF8">
    <property type="entry name" value="GPN-LOOP GTPASE 1"/>
    <property type="match status" value="1"/>
</dbReference>
<dbReference type="EMBL" id="BARU01008496">
    <property type="protein sequence ID" value="GAH42019.1"/>
    <property type="molecule type" value="Genomic_DNA"/>
</dbReference>
<dbReference type="AlphaFoldDB" id="X1GK99"/>
<gene>
    <name evidence="5" type="ORF">S03H2_16608</name>
</gene>
<dbReference type="InterPro" id="IPR004130">
    <property type="entry name" value="Gpn"/>
</dbReference>
<comment type="similarity">
    <text evidence="1">Belongs to the GPN-loop GTPase family.</text>
</comment>
<proteinExistence type="inferred from homology"/>
<keyword evidence="3" id="KW-0378">Hydrolase</keyword>
<sequence>MKEEIFVYFIGTAGSGKSTLSASFQNWFQLRGLDATIVNLDPGAENLPYEPDVDIRDWISLREVMETNELGPNGAQIACADMIALNTDDVKKSINSFKSDYILVDTPGQLELFVFRESGKYTVEFLNPDRTIICYLLDPILARTASGFVSQLLLSITTNFRMNKPQINILSKADLLSEKDLDIIKKWSDSPEEIYGAITTEEASIYREMSESISRLIQEFGGHTQLIPTSKNDLFGIEDVYT</sequence>
<dbReference type="Gene3D" id="3.40.50.300">
    <property type="entry name" value="P-loop containing nucleotide triphosphate hydrolases"/>
    <property type="match status" value="1"/>
</dbReference>
<feature type="non-terminal residue" evidence="5">
    <location>
        <position position="242"/>
    </location>
</feature>
<evidence type="ECO:0008006" key="6">
    <source>
        <dbReference type="Google" id="ProtNLM"/>
    </source>
</evidence>
<dbReference type="SUPFAM" id="SSF52540">
    <property type="entry name" value="P-loop containing nucleoside triphosphate hydrolases"/>
    <property type="match status" value="1"/>
</dbReference>
<protein>
    <recommendedName>
        <fullName evidence="6">GTPase</fullName>
    </recommendedName>
</protein>